<protein>
    <submittedName>
        <fullName evidence="3">Colanic acid biosynthesis glycosyl transferase WcaI</fullName>
    </submittedName>
</protein>
<dbReference type="Pfam" id="PF13579">
    <property type="entry name" value="Glyco_trans_4_4"/>
    <property type="match status" value="1"/>
</dbReference>
<feature type="domain" description="Glycosyl transferase family 1" evidence="1">
    <location>
        <begin position="223"/>
        <end position="396"/>
    </location>
</feature>
<dbReference type="InterPro" id="IPR050194">
    <property type="entry name" value="Glycosyltransferase_grp1"/>
</dbReference>
<evidence type="ECO:0000313" key="3">
    <source>
        <dbReference type="EMBL" id="PTQ99344.1"/>
    </source>
</evidence>
<keyword evidence="4" id="KW-1185">Reference proteome</keyword>
<dbReference type="Proteomes" id="UP000244168">
    <property type="component" value="Unassembled WGS sequence"/>
</dbReference>
<dbReference type="PANTHER" id="PTHR45947:SF3">
    <property type="entry name" value="SULFOQUINOVOSYL TRANSFERASE SQD2"/>
    <property type="match status" value="1"/>
</dbReference>
<dbReference type="SUPFAM" id="SSF53756">
    <property type="entry name" value="UDP-Glycosyltransferase/glycogen phosphorylase"/>
    <property type="match status" value="1"/>
</dbReference>
<evidence type="ECO:0000259" key="2">
    <source>
        <dbReference type="Pfam" id="PF13579"/>
    </source>
</evidence>
<evidence type="ECO:0000313" key="4">
    <source>
        <dbReference type="Proteomes" id="UP000244168"/>
    </source>
</evidence>
<gene>
    <name evidence="3" type="ORF">C8P68_102160</name>
</gene>
<dbReference type="InterPro" id="IPR028098">
    <property type="entry name" value="Glyco_trans_4-like_N"/>
</dbReference>
<dbReference type="PANTHER" id="PTHR45947">
    <property type="entry name" value="SULFOQUINOVOSYL TRANSFERASE SQD2"/>
    <property type="match status" value="1"/>
</dbReference>
<dbReference type="EMBL" id="QAOQ01000002">
    <property type="protein sequence ID" value="PTQ99344.1"/>
    <property type="molecule type" value="Genomic_DNA"/>
</dbReference>
<dbReference type="GO" id="GO:0016758">
    <property type="term" value="F:hexosyltransferase activity"/>
    <property type="evidence" value="ECO:0007669"/>
    <property type="project" value="TreeGrafter"/>
</dbReference>
<name>A0A2T5JC47_9SPHI</name>
<dbReference type="CDD" id="cd03794">
    <property type="entry name" value="GT4_WbuB-like"/>
    <property type="match status" value="1"/>
</dbReference>
<dbReference type="Pfam" id="PF00534">
    <property type="entry name" value="Glycos_transf_1"/>
    <property type="match status" value="1"/>
</dbReference>
<dbReference type="Gene3D" id="3.40.50.2000">
    <property type="entry name" value="Glycogen Phosphorylase B"/>
    <property type="match status" value="2"/>
</dbReference>
<sequence length="415" mass="47362">MKNKRILLISHNFSPEPIGVGKYNGEMINWLAKAGYDCTVITTFPYYPYWKVQAPYTNRWYKREVINYPESGAELKIYRCPSYIPQNPTGGRRTMQDFSYLMSKFFVVTRFLFSKEKFDLIITIAPPFHLAYLGLMLRNIRGGRLLYHIQDLQIEAARDLNLFKNATVLKVLFKIERNILSSANYASTISDGMISRVKTKVNRDIVFFPNWVDTEAFYPLPDRGDIKQRWGYDKDDLICLYSGAAGIKQGLDHVIDAAGELQAYPGIKFIICTSGPYKDELQRDAEARGLRNVVFMQLQPKEKFNEFLNLADVHLVVQKASAADLVMPSKLSTILAVGGLSVITAVRDTTLYNITTQNDFGYVIEPGDGKILAQKVLDIKIDPTAAQKRANARNYAMQYLNIDTVMERFEKQFLS</sequence>
<feature type="domain" description="Glycosyltransferase subfamily 4-like N-terminal" evidence="2">
    <location>
        <begin position="19"/>
        <end position="211"/>
    </location>
</feature>
<dbReference type="OrthoDB" id="9811902at2"/>
<keyword evidence="3" id="KW-0808">Transferase</keyword>
<proteinExistence type="predicted"/>
<accession>A0A2T5JC47</accession>
<reference evidence="3 4" key="1">
    <citation type="submission" date="2018-04" db="EMBL/GenBank/DDBJ databases">
        <title>Genomic Encyclopedia of Archaeal and Bacterial Type Strains, Phase II (KMG-II): from individual species to whole genera.</title>
        <authorList>
            <person name="Goeker M."/>
        </authorList>
    </citation>
    <scope>NUCLEOTIDE SEQUENCE [LARGE SCALE GENOMIC DNA]</scope>
    <source>
        <strain evidence="3 4">DSM 26809</strain>
    </source>
</reference>
<organism evidence="3 4">
    <name type="scientific">Mucilaginibacter yixingensis</name>
    <dbReference type="NCBI Taxonomy" id="1295612"/>
    <lineage>
        <taxon>Bacteria</taxon>
        <taxon>Pseudomonadati</taxon>
        <taxon>Bacteroidota</taxon>
        <taxon>Sphingobacteriia</taxon>
        <taxon>Sphingobacteriales</taxon>
        <taxon>Sphingobacteriaceae</taxon>
        <taxon>Mucilaginibacter</taxon>
    </lineage>
</organism>
<dbReference type="InterPro" id="IPR001296">
    <property type="entry name" value="Glyco_trans_1"/>
</dbReference>
<dbReference type="NCBIfam" id="NF007640">
    <property type="entry name" value="PRK10307.1"/>
    <property type="match status" value="1"/>
</dbReference>
<dbReference type="AlphaFoldDB" id="A0A2T5JC47"/>
<dbReference type="RefSeq" id="WP_107827279.1">
    <property type="nucleotide sequence ID" value="NZ_CP160205.1"/>
</dbReference>
<evidence type="ECO:0000259" key="1">
    <source>
        <dbReference type="Pfam" id="PF00534"/>
    </source>
</evidence>
<comment type="caution">
    <text evidence="3">The sequence shown here is derived from an EMBL/GenBank/DDBJ whole genome shotgun (WGS) entry which is preliminary data.</text>
</comment>